<feature type="transmembrane region" description="Helical" evidence="2">
    <location>
        <begin position="29"/>
        <end position="47"/>
    </location>
</feature>
<dbReference type="Proteomes" id="UP001174209">
    <property type="component" value="Unassembled WGS sequence"/>
</dbReference>
<keyword evidence="2" id="KW-0812">Transmembrane</keyword>
<proteinExistence type="predicted"/>
<feature type="region of interest" description="Disordered" evidence="1">
    <location>
        <begin position="140"/>
        <end position="181"/>
    </location>
</feature>
<dbReference type="EMBL" id="JAROCG010000001">
    <property type="protein sequence ID" value="MDN4611128.1"/>
    <property type="molecule type" value="Genomic_DNA"/>
</dbReference>
<comment type="caution">
    <text evidence="3">The sequence shown here is derived from an EMBL/GenBank/DDBJ whole genome shotgun (WGS) entry which is preliminary data.</text>
</comment>
<dbReference type="RefSeq" id="WP_301226857.1">
    <property type="nucleotide sequence ID" value="NZ_JAROCG010000001.1"/>
</dbReference>
<reference evidence="3" key="1">
    <citation type="submission" date="2023-06" db="EMBL/GenBank/DDBJ databases">
        <title>MT1 and MT2 Draft Genomes of Novel Species.</title>
        <authorList>
            <person name="Venkateswaran K."/>
        </authorList>
    </citation>
    <scope>NUCLEOTIDE SEQUENCE</scope>
    <source>
        <strain evidence="3">IIF3SC-B10</strain>
    </source>
</reference>
<organism evidence="3 4">
    <name type="scientific">Arthrobacter burdickii</name>
    <dbReference type="NCBI Taxonomy" id="3035920"/>
    <lineage>
        <taxon>Bacteria</taxon>
        <taxon>Bacillati</taxon>
        <taxon>Actinomycetota</taxon>
        <taxon>Actinomycetes</taxon>
        <taxon>Micrococcales</taxon>
        <taxon>Micrococcaceae</taxon>
        <taxon>Arthrobacter</taxon>
    </lineage>
</organism>
<keyword evidence="2" id="KW-0472">Membrane</keyword>
<name>A0ABT8K265_9MICC</name>
<feature type="transmembrane region" description="Helical" evidence="2">
    <location>
        <begin position="5"/>
        <end position="23"/>
    </location>
</feature>
<protein>
    <submittedName>
        <fullName evidence="3">Uncharacterized protein</fullName>
    </submittedName>
</protein>
<evidence type="ECO:0000313" key="4">
    <source>
        <dbReference type="Proteomes" id="UP001174209"/>
    </source>
</evidence>
<keyword evidence="2" id="KW-1133">Transmembrane helix</keyword>
<evidence type="ECO:0000256" key="1">
    <source>
        <dbReference type="SAM" id="MobiDB-lite"/>
    </source>
</evidence>
<gene>
    <name evidence="3" type="ORF">P5G52_09630</name>
</gene>
<evidence type="ECO:0000256" key="2">
    <source>
        <dbReference type="SAM" id="Phobius"/>
    </source>
</evidence>
<sequence length="181" mass="19050">MKPSAWAVTGVLVGLALVAGWFFGLDGRHAVALVGAALAAGIANGLLEALDVLRPTLPALPEPTRGLGDIQALEFSLSSTEPGTRAVLDVQAIATSVVAARPDAPRSDALDAFLARADPSDLTHREIRTFLDELERMILKPPETGPSSTPRFHTADATADTARHPRADAAVPARQETHDRP</sequence>
<evidence type="ECO:0000313" key="3">
    <source>
        <dbReference type="EMBL" id="MDN4611128.1"/>
    </source>
</evidence>
<accession>A0ABT8K265</accession>
<keyword evidence="4" id="KW-1185">Reference proteome</keyword>